<evidence type="ECO:0000256" key="2">
    <source>
        <dbReference type="PROSITE-ProRule" id="PRU00035"/>
    </source>
</evidence>
<sequence>MLNDEMKRKLLKLLFEEFSVTHRQLVEGLFKTINKNSENTFENPVLETYPALKDTYLQLVHHPKCFSDIRKDMRATPSKYKFLGQVVKDVELCFSNCEKFNRSYTPLIELTGKCRLLFVNGLLSHSKIPVKPEHARTAECFLTNELLIEHFVQENPVIPDSIRKGHLDDKRAKTLAVKQLFAQAKDADRVALGKYMAKLAVKYGSSKSVSPQIDITLPARDIEIILTELESIIAYGTRQYPSKPMKRQATGL</sequence>
<organism evidence="4 5">
    <name type="scientific">Aduncisulcus paluster</name>
    <dbReference type="NCBI Taxonomy" id="2918883"/>
    <lineage>
        <taxon>Eukaryota</taxon>
        <taxon>Metamonada</taxon>
        <taxon>Carpediemonas-like organisms</taxon>
        <taxon>Aduncisulcus</taxon>
    </lineage>
</organism>
<protein>
    <recommendedName>
        <fullName evidence="3">Bromo domain-containing protein</fullName>
    </recommendedName>
</protein>
<evidence type="ECO:0000313" key="4">
    <source>
        <dbReference type="EMBL" id="GKT34644.1"/>
    </source>
</evidence>
<dbReference type="Pfam" id="PF00439">
    <property type="entry name" value="Bromodomain"/>
    <property type="match status" value="1"/>
</dbReference>
<evidence type="ECO:0000256" key="1">
    <source>
        <dbReference type="ARBA" id="ARBA00023117"/>
    </source>
</evidence>
<keyword evidence="1 2" id="KW-0103">Bromodomain</keyword>
<accession>A0ABQ5KTA4</accession>
<keyword evidence="5" id="KW-1185">Reference proteome</keyword>
<gene>
    <name evidence="4" type="ORF">ADUPG1_007960</name>
</gene>
<dbReference type="InterPro" id="IPR001487">
    <property type="entry name" value="Bromodomain"/>
</dbReference>
<proteinExistence type="predicted"/>
<reference evidence="4" key="1">
    <citation type="submission" date="2022-03" db="EMBL/GenBank/DDBJ databases">
        <title>Draft genome sequence of Aduncisulcus paluster, a free-living microaerophilic Fornicata.</title>
        <authorList>
            <person name="Yuyama I."/>
            <person name="Kume K."/>
            <person name="Tamura T."/>
            <person name="Inagaki Y."/>
            <person name="Hashimoto T."/>
        </authorList>
    </citation>
    <scope>NUCLEOTIDE SEQUENCE</scope>
    <source>
        <strain evidence="4">NY0171</strain>
    </source>
</reference>
<name>A0ABQ5KTA4_9EUKA</name>
<dbReference type="Proteomes" id="UP001057375">
    <property type="component" value="Unassembled WGS sequence"/>
</dbReference>
<dbReference type="Gene3D" id="1.20.920.10">
    <property type="entry name" value="Bromodomain-like"/>
    <property type="match status" value="1"/>
</dbReference>
<comment type="caution">
    <text evidence="4">The sequence shown here is derived from an EMBL/GenBank/DDBJ whole genome shotgun (WGS) entry which is preliminary data.</text>
</comment>
<dbReference type="SUPFAM" id="SSF47370">
    <property type="entry name" value="Bromodomain"/>
    <property type="match status" value="1"/>
</dbReference>
<dbReference type="InterPro" id="IPR036427">
    <property type="entry name" value="Bromodomain-like_sf"/>
</dbReference>
<evidence type="ECO:0000313" key="5">
    <source>
        <dbReference type="Proteomes" id="UP001057375"/>
    </source>
</evidence>
<evidence type="ECO:0000259" key="3">
    <source>
        <dbReference type="PROSITE" id="PS50014"/>
    </source>
</evidence>
<dbReference type="EMBL" id="BQXS01010842">
    <property type="protein sequence ID" value="GKT34644.1"/>
    <property type="molecule type" value="Genomic_DNA"/>
</dbReference>
<feature type="domain" description="Bromo" evidence="3">
    <location>
        <begin position="33"/>
        <end position="108"/>
    </location>
</feature>
<dbReference type="PROSITE" id="PS50014">
    <property type="entry name" value="BROMODOMAIN_2"/>
    <property type="match status" value="1"/>
</dbReference>
<dbReference type="CDD" id="cd04369">
    <property type="entry name" value="Bromodomain"/>
    <property type="match status" value="1"/>
</dbReference>